<accession>A0ABR8N875</accession>
<keyword evidence="3" id="KW-1185">Reference proteome</keyword>
<evidence type="ECO:0000256" key="1">
    <source>
        <dbReference type="SAM" id="SignalP"/>
    </source>
</evidence>
<dbReference type="Gene3D" id="2.60.40.2700">
    <property type="match status" value="1"/>
</dbReference>
<name>A0ABR8N875_9ACTN</name>
<feature type="chain" id="PRO_5046383650" evidence="1">
    <location>
        <begin position="28"/>
        <end position="471"/>
    </location>
</feature>
<sequence>MKKLLCHALLLTALVLSGLSVAPPASAAPGPRPDVFTAARQNVTSPTTASGNVLANDDGSGLVLDDVRVTQSAIANTCFQVPVLLVPAPEVVWNADGQVSVTFADQWPSGLPSACVGRIVRIDYVVRDDAGQRATGSAVLVEDMPSGGHTNPDLVATKDSVLVRTRGQVRVEAMANDRYPAGTRIVAAGQVPGQTQLTVSIDGAALLLDSSPMTSTGTASAGYLLRTPAGELAYGGVELRYEPPAPMLWDPSSILNLCSICTQPIRSEVRNRFRMTGIRVVPGTTRQVPLPGESGAKPALTQADASVSWNGDNLVQPSVRVPQPDLVNGPVSCPDGDVEQVVMVDVDIESVDGSYEPRTYRVPYDVISNHEWVCLTSPPRTRLAPLTSPEASGRTLVGRTVRVRPGTWSVATTPSYQWFVGKPRVRGAKGAERSLRLTRAMRGQRVSVKVTVRARGFSPYVDTFKLKGRVR</sequence>
<dbReference type="Proteomes" id="UP000618818">
    <property type="component" value="Unassembled WGS sequence"/>
</dbReference>
<protein>
    <submittedName>
        <fullName evidence="2">Uncharacterized protein</fullName>
    </submittedName>
</protein>
<keyword evidence="1" id="KW-0732">Signal</keyword>
<reference evidence="2 3" key="1">
    <citation type="submission" date="2020-09" db="EMBL/GenBank/DDBJ databases">
        <title>novel species in genus Nocardioides.</title>
        <authorList>
            <person name="Zhang G."/>
        </authorList>
    </citation>
    <scope>NUCLEOTIDE SEQUENCE [LARGE SCALE GENOMIC DNA]</scope>
    <source>
        <strain evidence="2 3">KCTC 39551</strain>
    </source>
</reference>
<dbReference type="EMBL" id="JACXYZ010000001">
    <property type="protein sequence ID" value="MBD3924070.1"/>
    <property type="molecule type" value="Genomic_DNA"/>
</dbReference>
<evidence type="ECO:0000313" key="2">
    <source>
        <dbReference type="EMBL" id="MBD3924070.1"/>
    </source>
</evidence>
<feature type="signal peptide" evidence="1">
    <location>
        <begin position="1"/>
        <end position="27"/>
    </location>
</feature>
<evidence type="ECO:0000313" key="3">
    <source>
        <dbReference type="Proteomes" id="UP000618818"/>
    </source>
</evidence>
<organism evidence="2 3">
    <name type="scientific">Nocardioides cavernae</name>
    <dbReference type="NCBI Taxonomy" id="1921566"/>
    <lineage>
        <taxon>Bacteria</taxon>
        <taxon>Bacillati</taxon>
        <taxon>Actinomycetota</taxon>
        <taxon>Actinomycetes</taxon>
        <taxon>Propionibacteriales</taxon>
        <taxon>Nocardioidaceae</taxon>
        <taxon>Nocardioides</taxon>
    </lineage>
</organism>
<dbReference type="RefSeq" id="WP_191193873.1">
    <property type="nucleotide sequence ID" value="NZ_JACXYZ010000001.1"/>
</dbReference>
<gene>
    <name evidence="2" type="ORF">IEZ26_05515</name>
</gene>
<proteinExistence type="predicted"/>
<comment type="caution">
    <text evidence="2">The sequence shown here is derived from an EMBL/GenBank/DDBJ whole genome shotgun (WGS) entry which is preliminary data.</text>
</comment>